<sequence length="139" mass="15339">MKAEWSFRTPRLVKYQFHFIGLSLQPPSPISTSMERLGWRCVMYSSPPSRFPEQDKEAVVDEEMKAEADKPSTQSPLPEEDELDYKMGLHCAEASNRNRDGTKETAGTKKINGTEVAAGTKKMNGTDVAAGKTSSSASH</sequence>
<evidence type="ECO:0000313" key="2">
    <source>
        <dbReference type="EMBL" id="CAG8955561.1"/>
    </source>
</evidence>
<evidence type="ECO:0000313" key="3">
    <source>
        <dbReference type="Proteomes" id="UP000696280"/>
    </source>
</evidence>
<feature type="compositionally biased region" description="Basic and acidic residues" evidence="1">
    <location>
        <begin position="52"/>
        <end position="70"/>
    </location>
</feature>
<gene>
    <name evidence="2" type="ORF">HYFRA_00009515</name>
</gene>
<dbReference type="EMBL" id="CAJVRL010000064">
    <property type="protein sequence ID" value="CAG8955561.1"/>
    <property type="molecule type" value="Genomic_DNA"/>
</dbReference>
<dbReference type="AlphaFoldDB" id="A0A9N9KYU7"/>
<feature type="region of interest" description="Disordered" evidence="1">
    <location>
        <begin position="46"/>
        <end position="139"/>
    </location>
</feature>
<dbReference type="Proteomes" id="UP000696280">
    <property type="component" value="Unassembled WGS sequence"/>
</dbReference>
<comment type="caution">
    <text evidence="2">The sequence shown here is derived from an EMBL/GenBank/DDBJ whole genome shotgun (WGS) entry which is preliminary data.</text>
</comment>
<organism evidence="2 3">
    <name type="scientific">Hymenoscyphus fraxineus</name>
    <dbReference type="NCBI Taxonomy" id="746836"/>
    <lineage>
        <taxon>Eukaryota</taxon>
        <taxon>Fungi</taxon>
        <taxon>Dikarya</taxon>
        <taxon>Ascomycota</taxon>
        <taxon>Pezizomycotina</taxon>
        <taxon>Leotiomycetes</taxon>
        <taxon>Helotiales</taxon>
        <taxon>Helotiaceae</taxon>
        <taxon>Hymenoscyphus</taxon>
    </lineage>
</organism>
<protein>
    <submittedName>
        <fullName evidence="2">Uncharacterized protein</fullName>
    </submittedName>
</protein>
<evidence type="ECO:0000256" key="1">
    <source>
        <dbReference type="SAM" id="MobiDB-lite"/>
    </source>
</evidence>
<proteinExistence type="predicted"/>
<name>A0A9N9KYU7_9HELO</name>
<accession>A0A9N9KYU7</accession>
<feature type="compositionally biased region" description="Basic and acidic residues" evidence="1">
    <location>
        <begin position="96"/>
        <end position="107"/>
    </location>
</feature>
<reference evidence="2" key="1">
    <citation type="submission" date="2021-07" db="EMBL/GenBank/DDBJ databases">
        <authorList>
            <person name="Durling M."/>
        </authorList>
    </citation>
    <scope>NUCLEOTIDE SEQUENCE</scope>
</reference>
<keyword evidence="3" id="KW-1185">Reference proteome</keyword>